<organism evidence="1">
    <name type="scientific">marine sediment metagenome</name>
    <dbReference type="NCBI Taxonomy" id="412755"/>
    <lineage>
        <taxon>unclassified sequences</taxon>
        <taxon>metagenomes</taxon>
        <taxon>ecological metagenomes</taxon>
    </lineage>
</organism>
<accession>X1BNN2</accession>
<dbReference type="AlphaFoldDB" id="X1BNN2"/>
<evidence type="ECO:0000313" key="1">
    <source>
        <dbReference type="EMBL" id="GAG97489.1"/>
    </source>
</evidence>
<comment type="caution">
    <text evidence="1">The sequence shown here is derived from an EMBL/GenBank/DDBJ whole genome shotgun (WGS) entry which is preliminary data.</text>
</comment>
<name>X1BNN2_9ZZZZ</name>
<protein>
    <submittedName>
        <fullName evidence="1">Uncharacterized protein</fullName>
    </submittedName>
</protein>
<gene>
    <name evidence="1" type="ORF">S01H4_39202</name>
</gene>
<proteinExistence type="predicted"/>
<sequence>MTIEKGKVYRIKGSSQYFLMKYGSANPEILIEEALDYHTTFSPPTFLFQGRALAEGVPIDGNTYYGHIKGQGEFVHESELEEIL</sequence>
<dbReference type="EMBL" id="BART01021210">
    <property type="protein sequence ID" value="GAG97489.1"/>
    <property type="molecule type" value="Genomic_DNA"/>
</dbReference>
<reference evidence="1" key="1">
    <citation type="journal article" date="2014" name="Front. Microbiol.">
        <title>High frequency of phylogenetically diverse reductive dehalogenase-homologous genes in deep subseafloor sedimentary metagenomes.</title>
        <authorList>
            <person name="Kawai M."/>
            <person name="Futagami T."/>
            <person name="Toyoda A."/>
            <person name="Takaki Y."/>
            <person name="Nishi S."/>
            <person name="Hori S."/>
            <person name="Arai W."/>
            <person name="Tsubouchi T."/>
            <person name="Morono Y."/>
            <person name="Uchiyama I."/>
            <person name="Ito T."/>
            <person name="Fujiyama A."/>
            <person name="Inagaki F."/>
            <person name="Takami H."/>
        </authorList>
    </citation>
    <scope>NUCLEOTIDE SEQUENCE</scope>
    <source>
        <strain evidence="1">Expedition CK06-06</strain>
    </source>
</reference>